<gene>
    <name evidence="2" type="ORF">JOE69_003323</name>
</gene>
<protein>
    <recommendedName>
        <fullName evidence="4">DUF3040 domain-containing protein</fullName>
    </recommendedName>
</protein>
<keyword evidence="3" id="KW-1185">Reference proteome</keyword>
<dbReference type="Pfam" id="PF11239">
    <property type="entry name" value="DUF3040"/>
    <property type="match status" value="1"/>
</dbReference>
<dbReference type="Proteomes" id="UP001185069">
    <property type="component" value="Unassembled WGS sequence"/>
</dbReference>
<keyword evidence="1" id="KW-0472">Membrane</keyword>
<feature type="transmembrane region" description="Helical" evidence="1">
    <location>
        <begin position="42"/>
        <end position="59"/>
    </location>
</feature>
<reference evidence="2 3" key="1">
    <citation type="submission" date="2023-07" db="EMBL/GenBank/DDBJ databases">
        <title>Sequencing the genomes of 1000 actinobacteria strains.</title>
        <authorList>
            <person name="Klenk H.-P."/>
        </authorList>
    </citation>
    <scope>NUCLEOTIDE SEQUENCE [LARGE SCALE GENOMIC DNA]</scope>
    <source>
        <strain evidence="2 3">DSM 14555</strain>
    </source>
</reference>
<evidence type="ECO:0000256" key="1">
    <source>
        <dbReference type="SAM" id="Phobius"/>
    </source>
</evidence>
<proteinExistence type="predicted"/>
<dbReference type="InterPro" id="IPR021401">
    <property type="entry name" value="DUF3040"/>
</dbReference>
<sequence>MPLSEHEQRLLDQLEQQLHETDPKFASALGNDRARTLSTRHIVFGVLISIVGILVLLLGVGIQQIVVGVLGFLVMGVGVYVATVRKGTVKTPASDDGAKVGKAKSGFMSNLEERWDERRRGE</sequence>
<accession>A0ABU1JF84</accession>
<dbReference type="EMBL" id="JAVDQF010000001">
    <property type="protein sequence ID" value="MDR6271085.1"/>
    <property type="molecule type" value="Genomic_DNA"/>
</dbReference>
<evidence type="ECO:0000313" key="3">
    <source>
        <dbReference type="Proteomes" id="UP001185069"/>
    </source>
</evidence>
<organism evidence="2 3">
    <name type="scientific">Arthrobacter russicus</name>
    <dbReference type="NCBI Taxonomy" id="172040"/>
    <lineage>
        <taxon>Bacteria</taxon>
        <taxon>Bacillati</taxon>
        <taxon>Actinomycetota</taxon>
        <taxon>Actinomycetes</taxon>
        <taxon>Micrococcales</taxon>
        <taxon>Micrococcaceae</taxon>
        <taxon>Arthrobacter</taxon>
    </lineage>
</organism>
<comment type="caution">
    <text evidence="2">The sequence shown here is derived from an EMBL/GenBank/DDBJ whole genome shotgun (WGS) entry which is preliminary data.</text>
</comment>
<evidence type="ECO:0000313" key="2">
    <source>
        <dbReference type="EMBL" id="MDR6271085.1"/>
    </source>
</evidence>
<dbReference type="RefSeq" id="WP_296361393.1">
    <property type="nucleotide sequence ID" value="NZ_BAAAHY010000006.1"/>
</dbReference>
<keyword evidence="1" id="KW-0812">Transmembrane</keyword>
<feature type="transmembrane region" description="Helical" evidence="1">
    <location>
        <begin position="65"/>
        <end position="84"/>
    </location>
</feature>
<name>A0ABU1JF84_9MICC</name>
<keyword evidence="1" id="KW-1133">Transmembrane helix</keyword>
<evidence type="ECO:0008006" key="4">
    <source>
        <dbReference type="Google" id="ProtNLM"/>
    </source>
</evidence>